<reference evidence="1" key="1">
    <citation type="submission" date="2021-06" db="EMBL/GenBank/DDBJ databases">
        <authorList>
            <person name="Kallberg Y."/>
            <person name="Tangrot J."/>
            <person name="Rosling A."/>
        </authorList>
    </citation>
    <scope>NUCLEOTIDE SEQUENCE</scope>
    <source>
        <strain evidence="1">CL356</strain>
    </source>
</reference>
<proteinExistence type="predicted"/>
<evidence type="ECO:0000313" key="1">
    <source>
        <dbReference type="EMBL" id="CAG8470691.1"/>
    </source>
</evidence>
<organism evidence="1 2">
    <name type="scientific">Acaulospora colombiana</name>
    <dbReference type="NCBI Taxonomy" id="27376"/>
    <lineage>
        <taxon>Eukaryota</taxon>
        <taxon>Fungi</taxon>
        <taxon>Fungi incertae sedis</taxon>
        <taxon>Mucoromycota</taxon>
        <taxon>Glomeromycotina</taxon>
        <taxon>Glomeromycetes</taxon>
        <taxon>Diversisporales</taxon>
        <taxon>Acaulosporaceae</taxon>
        <taxon>Acaulospora</taxon>
    </lineage>
</organism>
<accession>A0ACA9KFL6</accession>
<name>A0ACA9KFL6_9GLOM</name>
<keyword evidence="2" id="KW-1185">Reference proteome</keyword>
<comment type="caution">
    <text evidence="1">The sequence shown here is derived from an EMBL/GenBank/DDBJ whole genome shotgun (WGS) entry which is preliminary data.</text>
</comment>
<protein>
    <submittedName>
        <fullName evidence="1">421_t:CDS:1</fullName>
    </submittedName>
</protein>
<gene>
    <name evidence="1" type="ORF">ACOLOM_LOCUS1575</name>
</gene>
<evidence type="ECO:0000313" key="2">
    <source>
        <dbReference type="Proteomes" id="UP000789525"/>
    </source>
</evidence>
<dbReference type="Proteomes" id="UP000789525">
    <property type="component" value="Unassembled WGS sequence"/>
</dbReference>
<dbReference type="EMBL" id="CAJVPT010001903">
    <property type="protein sequence ID" value="CAG8470691.1"/>
    <property type="molecule type" value="Genomic_DNA"/>
</dbReference>
<sequence length="2318" mass="258717">MKIKKSPPKKLAAPTPQIKNLIQKLNECRENEIPDIVDSVREWSYPRGDLFHWIGVLNRFDTILENICQVYKLKKLQTSNFSEETRTVLVAILKFSRVLLENCTNRNLYSSYEHLNDLLYTSDLGVLEVLLRLILRPAQRLSNQRALRTNFTISQERIITLAHSWGTKEYNIEMVHLASDEVTIPEELTTLNYQFYRHLTPLEAAETTVERKNDVVTTVPHAQSHKNQRKDSASSSGGTKAGEGVTVISINDVRQLGNTDMDILNAVVKEYEIPEEFHFALLNRIRTVTSITSTESRRRFLIIRILAIAIMEIYPQEYYDALFALISYIITTQTGGTMVISAGIVQTLLQLINNKISHQLKNITKAIGLLDSLVYGFNTSFTSFCNANGVRILVNRIKDEVDLGVRHAKDVHGDQMEDVTIASSAAVSEQSSSKVEVATSTTENEVSLPYERSSLLKSMLKFVLHMMQASGTADGLRNLIDTSLPDSLKKIFELPNTFGSSIFALAINVVATFIHNEPTSLPIMQEAQLPQTFLNSICKEIPASVDVIQSIPNAFGAICLNTQGMDIFKEKNPIDKFFSIFTSTEHLRALQDGDVASVLGTSIDELMRHHPVLKQNIMAAIMSVLQRILDLGNNEMAIKDDLSVLHVAADGDQSINSEMHVESVSMDGNIVDTDSQKSEDKKENTVVAFIEIAARFLEGLFQTQNHCKDFLQKNGLNMILEFYALPTVPYDFASSQASYSLSNLLRIVSDVDPKRNVTSIIAALNKTLQRATNFLTYEGKGGLLVEYIDLKAVDAAKVEEANATFRVLIALHGYVGLLSDVYCTPVFSHSKSASSVIEAFVGADSEILPALACVWENVILKSSVPKSWYNTQNKVKRHSLVPEASSSAAPLFDEVEKDITDANEPPVDHNDRQVKNAKYFKFLVSQIPSCLTTLFQGLAKMLFSRKTPPDPSLRKQAFKISDAIADVLSDHLNLDDDSYSSNKYSYLTVMLGLLPILFLDERNQASLQTMLVVSFDHVGGLEHVFIILRQLWEEAEGIKALDEFSTIEADDKSKEKLSKIHGCIDVTLNFFQFVGSSKLLHDSAQTAPLTSKDKDTRFDPFEFLVNVRAKILPVIYESWNSAYLLKTPPNIVRSVIQNLVQILKAEGEVNNRSEGSSSAGSGLASIASSVFGTTRPLVPDENRVRQLLDMGFSRLASETALMRCGNNVENATEYLLTHPHAHTIATSMTTEAPPTEVGRDSPNNSDTRDVNVPVSNADVTSTSGGDEDASDNEDEAQALAMSAQGNSASSENAGTETSDISVPMETDTTTKKVDKGKAKEISLTEKLRNDREELKNTSAARALDLLGQVEDIIFEIKDLFVLLSKDNAEKIIELIRKNIESVRVHTDEQHKKFLGSLLRLLALLLNETSIQSKIHNLLYEIFSEMSIMISEQVDVASDNALPKWLAPALLVIEAFISLADEPKSVELNTKPEEQKEIDDTFMDPNSPSDSQRMQLLEDCLTFLKRKDLDKDTISALLRILVRLTRRHSDAIEFVKRDGLKLLFNEFKPRAHEFRGQQIFIVMILRHIIEDSSVLETIMEREIKNWFNNNSRSRNVDINTYLRGTAQFALRNPEIFIQSTKKNCKFLKYETSGRIQQITLIKQEAGNITNKETTANEEEMTDAVPSTSTSLESPKKPSFDSDTAESLIQFIANELMSIRGHINTVSSDTKSSESILTEESAENVSNPTSTTATAANGGSSQTIFKPEENLDYLCRCFLLQCLTELLSSYPSCKVEVMNISRRKNSMGVVSQQKPRTPLLTYLLNELLPYGCITQTTDVEMRKRFGQSKWTISVLVALCSNIGGESDDKKPQPELVQVRKFVLDSINRSFKSAISSSDPIEAKYGRILALSELCNALLTARTSQNITANKPAEDGTSSIAKIMLDKNFVNTLTDALSEVDLNYPSARILINALLKPFEYLTKVAIKLGRSSENLTKDDKEKRRDSVSSTSTPSADEMNPEEAPDFHPVLNNDDNEEQDSENEREVRQHLENEDDTEDEHIRVRDGDDDQEMWDVHDQVMIEGGDIAEEVIGDGEGHLHRHRRHERFGGNDDDDVEENDVVLDSGDIIDDGFDNRFNFHLGWNQPGALLMNEEEFGLPRSGRALFSFGNRRHRHIPGRRNIMEIPHESLDYVISGDPGYAFNFSTNDDVDIPGLGRSRPLTSANDDVTTHPLLINRTPVVPSVANSELTRGRSVRNGPLGDWTQSIEELIGGGAVQLLEQILSRSRLGHSTYRLELNPTSPGLVSNIEVERVFPRSLSTSQDAQNVTPPSDPISARRLLNW</sequence>